<gene>
    <name evidence="2" type="ORF">LCGC14_1831340</name>
</gene>
<feature type="region of interest" description="Disordered" evidence="1">
    <location>
        <begin position="104"/>
        <end position="124"/>
    </location>
</feature>
<reference evidence="2" key="1">
    <citation type="journal article" date="2015" name="Nature">
        <title>Complex archaea that bridge the gap between prokaryotes and eukaryotes.</title>
        <authorList>
            <person name="Spang A."/>
            <person name="Saw J.H."/>
            <person name="Jorgensen S.L."/>
            <person name="Zaremba-Niedzwiedzka K."/>
            <person name="Martijn J."/>
            <person name="Lind A.E."/>
            <person name="van Eijk R."/>
            <person name="Schleper C."/>
            <person name="Guy L."/>
            <person name="Ettema T.J."/>
        </authorList>
    </citation>
    <scope>NUCLEOTIDE SEQUENCE</scope>
</reference>
<accession>A0A0F9H462</accession>
<evidence type="ECO:0000313" key="2">
    <source>
        <dbReference type="EMBL" id="KKL97751.1"/>
    </source>
</evidence>
<feature type="non-terminal residue" evidence="2">
    <location>
        <position position="1"/>
    </location>
</feature>
<organism evidence="2">
    <name type="scientific">marine sediment metagenome</name>
    <dbReference type="NCBI Taxonomy" id="412755"/>
    <lineage>
        <taxon>unclassified sequences</taxon>
        <taxon>metagenomes</taxon>
        <taxon>ecological metagenomes</taxon>
    </lineage>
</organism>
<dbReference type="AlphaFoldDB" id="A0A0F9H462"/>
<protein>
    <submittedName>
        <fullName evidence="2">Uncharacterized protein</fullName>
    </submittedName>
</protein>
<name>A0A0F9H462_9ZZZZ</name>
<dbReference type="EMBL" id="LAZR01018092">
    <property type="protein sequence ID" value="KKL97751.1"/>
    <property type="molecule type" value="Genomic_DNA"/>
</dbReference>
<sequence length="124" mass="13826">GGDQYALRRSQSLRDGYVIVVYFDPHFGGIEVVVNVNPTISQDRIDGLGWLKSDGWKNPFSVNVQDGGRALCEPEGYIFRSTGQYCRHKGLGFPERQARHYREGRAGSQELPSGDVHNRSMGAI</sequence>
<proteinExistence type="predicted"/>
<evidence type="ECO:0000256" key="1">
    <source>
        <dbReference type="SAM" id="MobiDB-lite"/>
    </source>
</evidence>
<comment type="caution">
    <text evidence="2">The sequence shown here is derived from an EMBL/GenBank/DDBJ whole genome shotgun (WGS) entry which is preliminary data.</text>
</comment>